<gene>
    <name evidence="1" type="ORF">ADA01nite_22150</name>
</gene>
<protein>
    <submittedName>
        <fullName evidence="1">Uncharacterized protein</fullName>
    </submittedName>
</protein>
<dbReference type="AlphaFoldDB" id="A0A511V706"/>
<organism evidence="1 2">
    <name type="scientific">Aneurinibacillus danicus</name>
    <dbReference type="NCBI Taxonomy" id="267746"/>
    <lineage>
        <taxon>Bacteria</taxon>
        <taxon>Bacillati</taxon>
        <taxon>Bacillota</taxon>
        <taxon>Bacilli</taxon>
        <taxon>Bacillales</taxon>
        <taxon>Paenibacillaceae</taxon>
        <taxon>Aneurinibacillus group</taxon>
        <taxon>Aneurinibacillus</taxon>
    </lineage>
</organism>
<evidence type="ECO:0000313" key="1">
    <source>
        <dbReference type="EMBL" id="GEN34755.1"/>
    </source>
</evidence>
<name>A0A511V706_9BACL</name>
<keyword evidence="2" id="KW-1185">Reference proteome</keyword>
<comment type="caution">
    <text evidence="1">The sequence shown here is derived from an EMBL/GenBank/DDBJ whole genome shotgun (WGS) entry which is preliminary data.</text>
</comment>
<accession>A0A511V706</accession>
<dbReference type="EMBL" id="BJXX01000097">
    <property type="protein sequence ID" value="GEN34755.1"/>
    <property type="molecule type" value="Genomic_DNA"/>
</dbReference>
<evidence type="ECO:0000313" key="2">
    <source>
        <dbReference type="Proteomes" id="UP000321157"/>
    </source>
</evidence>
<dbReference type="Proteomes" id="UP000321157">
    <property type="component" value="Unassembled WGS sequence"/>
</dbReference>
<reference evidence="1 2" key="1">
    <citation type="submission" date="2019-07" db="EMBL/GenBank/DDBJ databases">
        <title>Whole genome shotgun sequence of Aneurinibacillus danicus NBRC 102444.</title>
        <authorList>
            <person name="Hosoyama A."/>
            <person name="Uohara A."/>
            <person name="Ohji S."/>
            <person name="Ichikawa N."/>
        </authorList>
    </citation>
    <scope>NUCLEOTIDE SEQUENCE [LARGE SCALE GENOMIC DNA]</scope>
    <source>
        <strain evidence="1 2">NBRC 102444</strain>
    </source>
</reference>
<proteinExistence type="predicted"/>
<sequence>MLNPSFLLFIRLRFAYEKENLAKAKIHLKAITKNSGAIWVYFNTAQLNKRPSPLFALSIEIVSPPGRFASSIEEELLNKRFTPSLVTLMREENKYA</sequence>